<feature type="transmembrane region" description="Helical" evidence="8">
    <location>
        <begin position="35"/>
        <end position="59"/>
    </location>
</feature>
<dbReference type="InterPro" id="IPR003362">
    <property type="entry name" value="Bact_transf"/>
</dbReference>
<protein>
    <submittedName>
        <fullName evidence="10">Undecaprenyl-phosphate glucose phosphotransferase</fullName>
        <ecNumber evidence="10">2.7.8.31</ecNumber>
    </submittedName>
</protein>
<feature type="transmembrane region" description="Helical" evidence="8">
    <location>
        <begin position="103"/>
        <end position="127"/>
    </location>
</feature>
<keyword evidence="7" id="KW-0270">Exopolysaccharide synthesis</keyword>
<feature type="transmembrane region" description="Helical" evidence="8">
    <location>
        <begin position="71"/>
        <end position="91"/>
    </location>
</feature>
<evidence type="ECO:0000259" key="9">
    <source>
        <dbReference type="Pfam" id="PF02397"/>
    </source>
</evidence>
<keyword evidence="5 8" id="KW-1133">Transmembrane helix</keyword>
<organism evidence="10 11">
    <name type="scientific">Prosthecodimorpha staleyi</name>
    <dbReference type="NCBI Taxonomy" id="2840188"/>
    <lineage>
        <taxon>Bacteria</taxon>
        <taxon>Pseudomonadati</taxon>
        <taxon>Pseudomonadota</taxon>
        <taxon>Alphaproteobacteria</taxon>
        <taxon>Hyphomicrobiales</taxon>
        <taxon>Ancalomicrobiaceae</taxon>
        <taxon>Prosthecodimorpha</taxon>
    </lineage>
</organism>
<keyword evidence="4 8" id="KW-0812">Transmembrane</keyword>
<evidence type="ECO:0000313" key="11">
    <source>
        <dbReference type="Proteomes" id="UP000766595"/>
    </source>
</evidence>
<evidence type="ECO:0000256" key="4">
    <source>
        <dbReference type="ARBA" id="ARBA00022692"/>
    </source>
</evidence>
<comment type="caution">
    <text evidence="10">The sequence shown here is derived from an EMBL/GenBank/DDBJ whole genome shotgun (WGS) entry which is preliminary data.</text>
</comment>
<evidence type="ECO:0000256" key="8">
    <source>
        <dbReference type="SAM" id="Phobius"/>
    </source>
</evidence>
<comment type="subcellular location">
    <subcellularLocation>
        <location evidence="1">Membrane</location>
        <topology evidence="1">Multi-pass membrane protein</topology>
    </subcellularLocation>
</comment>
<accession>A0A947GBB0</accession>
<dbReference type="EC" id="2.7.8.31" evidence="10"/>
<keyword evidence="3 10" id="KW-0808">Transferase</keyword>
<dbReference type="GO" id="GO:0009242">
    <property type="term" value="P:colanic acid biosynthetic process"/>
    <property type="evidence" value="ECO:0007669"/>
    <property type="project" value="TreeGrafter"/>
</dbReference>
<dbReference type="GO" id="GO:0016020">
    <property type="term" value="C:membrane"/>
    <property type="evidence" value="ECO:0007669"/>
    <property type="project" value="UniProtKB-SubCell"/>
</dbReference>
<evidence type="ECO:0000256" key="1">
    <source>
        <dbReference type="ARBA" id="ARBA00004141"/>
    </source>
</evidence>
<evidence type="ECO:0000256" key="7">
    <source>
        <dbReference type="ARBA" id="ARBA00023169"/>
    </source>
</evidence>
<dbReference type="PANTHER" id="PTHR30576:SF21">
    <property type="entry name" value="UDP-GLUCOSE:UNDECAPRENYL-PHOSPHATE GLUCOSE-1-PHOSPHATE TRANSFERASE"/>
    <property type="match status" value="1"/>
</dbReference>
<feature type="transmembrane region" description="Helical" evidence="8">
    <location>
        <begin position="7"/>
        <end position="29"/>
    </location>
</feature>
<evidence type="ECO:0000256" key="5">
    <source>
        <dbReference type="ARBA" id="ARBA00022989"/>
    </source>
</evidence>
<evidence type="ECO:0000256" key="2">
    <source>
        <dbReference type="ARBA" id="ARBA00006464"/>
    </source>
</evidence>
<proteinExistence type="inferred from homology"/>
<dbReference type="Pfam" id="PF13727">
    <property type="entry name" value="CoA_binding_3"/>
    <property type="match status" value="1"/>
</dbReference>
<dbReference type="InterPro" id="IPR017475">
    <property type="entry name" value="EPS_sugar_tfrase"/>
</dbReference>
<dbReference type="EMBL" id="JAHHZF010000002">
    <property type="protein sequence ID" value="MBT9288482.1"/>
    <property type="molecule type" value="Genomic_DNA"/>
</dbReference>
<name>A0A947GBB0_9HYPH</name>
<dbReference type="GO" id="GO:0000271">
    <property type="term" value="P:polysaccharide biosynthetic process"/>
    <property type="evidence" value="ECO:0007669"/>
    <property type="project" value="UniProtKB-KW"/>
</dbReference>
<gene>
    <name evidence="10" type="ORF">KL771_03420</name>
</gene>
<feature type="domain" description="Bacterial sugar transferase" evidence="9">
    <location>
        <begin position="269"/>
        <end position="450"/>
    </location>
</feature>
<feature type="transmembrane region" description="Helical" evidence="8">
    <location>
        <begin position="274"/>
        <end position="295"/>
    </location>
</feature>
<keyword evidence="11" id="KW-1185">Reference proteome</keyword>
<evidence type="ECO:0000256" key="3">
    <source>
        <dbReference type="ARBA" id="ARBA00022679"/>
    </source>
</evidence>
<dbReference type="PANTHER" id="PTHR30576">
    <property type="entry name" value="COLANIC BIOSYNTHESIS UDP-GLUCOSE LIPID CARRIER TRANSFERASE"/>
    <property type="match status" value="1"/>
</dbReference>
<evidence type="ECO:0000256" key="6">
    <source>
        <dbReference type="ARBA" id="ARBA00023136"/>
    </source>
</evidence>
<dbReference type="RefSeq" id="WP_261967166.1">
    <property type="nucleotide sequence ID" value="NZ_JAHHZF010000002.1"/>
</dbReference>
<comment type="similarity">
    <text evidence="2">Belongs to the bacterial sugar transferase family.</text>
</comment>
<sequence length="459" mass="51101">MVATTLIVDFCFVAAAIEMTSLVTVLVPWGASSDAIGNLVVGTTFAVVFIGILALRGGYKLDVLRHRRHQIRLVAGVVCISFFLMGWGAFLSKTTANFSRLELSVFFAISLIGLTALHWWIAGLLNAKLAAGELSLRRAVVIADARQRSGERFQQLLRRNGIEVVDLIEVLPGNLRQADFSAACRRAVERAQGALTRTQVDGVFLFLCWNDRRAVDEMQAALSGLPIPVHLFADLETERVLRRPHISLGGMQGYELQRAPLDLVDRAMKRCFDIVVSATALVLLAPLMALIALAIRIEGGGTIIFRQKRKGFGGRPFSIYKFRTMTCTEDGAVVNQATRDDPRITRIGALLRKTSADELPQFMNVLLGQMSVCGPRPHAIAHDNLYDRIIARYAFRHHVKPGITGWAQVNGYRGETRDVAKMEARVEHDIWYVNNWSIWLDVRILVRTFLSGWLSSNAY</sequence>
<dbReference type="NCBIfam" id="TIGR03023">
    <property type="entry name" value="WcaJ_sugtrans"/>
    <property type="match status" value="1"/>
</dbReference>
<dbReference type="Pfam" id="PF02397">
    <property type="entry name" value="Bac_transf"/>
    <property type="match status" value="1"/>
</dbReference>
<dbReference type="Proteomes" id="UP000766595">
    <property type="component" value="Unassembled WGS sequence"/>
</dbReference>
<dbReference type="GO" id="GO:0089702">
    <property type="term" value="F:undecaprenyl-phosphate glucose phosphotransferase activity"/>
    <property type="evidence" value="ECO:0007669"/>
    <property type="project" value="UniProtKB-EC"/>
</dbReference>
<keyword evidence="6 8" id="KW-0472">Membrane</keyword>
<dbReference type="AlphaFoldDB" id="A0A947GBB0"/>
<evidence type="ECO:0000313" key="10">
    <source>
        <dbReference type="EMBL" id="MBT9288482.1"/>
    </source>
</evidence>
<reference evidence="10 11" key="1">
    <citation type="submission" date="2021-06" db="EMBL/GenBank/DDBJ databases">
        <authorList>
            <person name="Grouzdev D.S."/>
            <person name="Koziaeva V."/>
        </authorList>
    </citation>
    <scope>NUCLEOTIDE SEQUENCE [LARGE SCALE GENOMIC DNA]</scope>
    <source>
        <strain evidence="10 11">22</strain>
    </source>
</reference>
<dbReference type="NCBIfam" id="TIGR03025">
    <property type="entry name" value="EPS_sugtrans"/>
    <property type="match status" value="1"/>
</dbReference>
<dbReference type="InterPro" id="IPR017473">
    <property type="entry name" value="Undecaprenyl-P_gluc_Ptfrase"/>
</dbReference>